<keyword evidence="1" id="KW-0732">Signal</keyword>
<reference evidence="6" key="3">
    <citation type="submission" date="2025-09" db="UniProtKB">
        <authorList>
            <consortium name="Ensembl"/>
        </authorList>
    </citation>
    <scope>IDENTIFICATION</scope>
</reference>
<dbReference type="InterPro" id="IPR051755">
    <property type="entry name" value="Ig-like_CS_Receptor"/>
</dbReference>
<evidence type="ECO:0000256" key="1">
    <source>
        <dbReference type="ARBA" id="ARBA00022729"/>
    </source>
</evidence>
<dbReference type="SMART" id="SM00409">
    <property type="entry name" value="IG"/>
    <property type="match status" value="2"/>
</dbReference>
<dbReference type="SMART" id="SM00408">
    <property type="entry name" value="IGc2"/>
    <property type="match status" value="1"/>
</dbReference>
<keyword evidence="7" id="KW-1185">Reference proteome</keyword>
<evidence type="ECO:0000259" key="5">
    <source>
        <dbReference type="PROSITE" id="PS50835"/>
    </source>
</evidence>
<dbReference type="Proteomes" id="UP000472272">
    <property type="component" value="Chromosome 6"/>
</dbReference>
<sequence length="252" mass="27158">MKSLCSSEKCRRLRATHFAAGAKGQDLEVLQPPGPLSVSSGESLTLTCTVHGTGPPGGVKWHKGSDRKQSIYSERGQYPSRVTRIDPTSETDFSIRISNIRPEDAGTYYCVKYRAGSQETELKSGAGTEVSVIGKYPSISPCFRGGLSAPLAPEAPHYESQALDTGTDSRVRRLHPDSQTDFSILIPNIELQDAGTYYCAKEIFGMKRKGKGSVVSVVAQSTKSPHFNNWLCLLSSAQSVAENGPSITCPGE</sequence>
<dbReference type="SUPFAM" id="SSF48726">
    <property type="entry name" value="Immunoglobulin"/>
    <property type="match status" value="2"/>
</dbReference>
<evidence type="ECO:0000256" key="2">
    <source>
        <dbReference type="ARBA" id="ARBA00023157"/>
    </source>
</evidence>
<dbReference type="Pfam" id="PF07686">
    <property type="entry name" value="V-set"/>
    <property type="match status" value="1"/>
</dbReference>
<dbReference type="InterPro" id="IPR036179">
    <property type="entry name" value="Ig-like_dom_sf"/>
</dbReference>
<dbReference type="PANTHER" id="PTHR19971">
    <property type="entry name" value="SIGNAL-REGULATORY PROTEIN BETA"/>
    <property type="match status" value="1"/>
</dbReference>
<proteinExistence type="predicted"/>
<dbReference type="PROSITE" id="PS50835">
    <property type="entry name" value="IG_LIKE"/>
    <property type="match status" value="1"/>
</dbReference>
<keyword evidence="3" id="KW-0325">Glycoprotein</keyword>
<evidence type="ECO:0000313" key="7">
    <source>
        <dbReference type="Proteomes" id="UP000472272"/>
    </source>
</evidence>
<keyword evidence="4" id="KW-0393">Immunoglobulin domain</keyword>
<dbReference type="InterPro" id="IPR007110">
    <property type="entry name" value="Ig-like_dom"/>
</dbReference>
<dbReference type="SMART" id="SM00406">
    <property type="entry name" value="IGv"/>
    <property type="match status" value="1"/>
</dbReference>
<dbReference type="Gene3D" id="2.60.40.10">
    <property type="entry name" value="Immunoglobulins"/>
    <property type="match status" value="2"/>
</dbReference>
<dbReference type="AlphaFoldDB" id="A0A670I509"/>
<reference evidence="6" key="2">
    <citation type="submission" date="2025-08" db="UniProtKB">
        <authorList>
            <consortium name="Ensembl"/>
        </authorList>
    </citation>
    <scope>IDENTIFICATION</scope>
</reference>
<evidence type="ECO:0000256" key="3">
    <source>
        <dbReference type="ARBA" id="ARBA00023180"/>
    </source>
</evidence>
<feature type="domain" description="Ig-like" evidence="5">
    <location>
        <begin position="27"/>
        <end position="123"/>
    </location>
</feature>
<organism evidence="6 7">
    <name type="scientific">Podarcis muralis</name>
    <name type="common">Wall lizard</name>
    <name type="synonym">Lacerta muralis</name>
    <dbReference type="NCBI Taxonomy" id="64176"/>
    <lineage>
        <taxon>Eukaryota</taxon>
        <taxon>Metazoa</taxon>
        <taxon>Chordata</taxon>
        <taxon>Craniata</taxon>
        <taxon>Vertebrata</taxon>
        <taxon>Euteleostomi</taxon>
        <taxon>Lepidosauria</taxon>
        <taxon>Squamata</taxon>
        <taxon>Bifurcata</taxon>
        <taxon>Unidentata</taxon>
        <taxon>Episquamata</taxon>
        <taxon>Laterata</taxon>
        <taxon>Lacertibaenia</taxon>
        <taxon>Lacertidae</taxon>
        <taxon>Podarcis</taxon>
    </lineage>
</organism>
<dbReference type="GeneTree" id="ENSGT00960000186656"/>
<dbReference type="Ensembl" id="ENSPMRT00000007162.1">
    <property type="protein sequence ID" value="ENSPMRP00000006727.1"/>
    <property type="gene ID" value="ENSPMRG00000004557.1"/>
</dbReference>
<evidence type="ECO:0000313" key="6">
    <source>
        <dbReference type="Ensembl" id="ENSPMRP00000006727.1"/>
    </source>
</evidence>
<name>A0A670I509_PODMU</name>
<keyword evidence="2" id="KW-1015">Disulfide bond</keyword>
<dbReference type="FunFam" id="2.60.40.10:FF:000295">
    <property type="entry name" value="Tyrosine-protein phosphatase non-receptor type substrate 1"/>
    <property type="match status" value="1"/>
</dbReference>
<dbReference type="InterPro" id="IPR003599">
    <property type="entry name" value="Ig_sub"/>
</dbReference>
<reference evidence="6 7" key="1">
    <citation type="journal article" date="2019" name="Proc. Natl. Acad. Sci. U.S.A.">
        <title>Regulatory changes in pterin and carotenoid genes underlie balanced color polymorphisms in the wall lizard.</title>
        <authorList>
            <person name="Andrade P."/>
            <person name="Pinho C."/>
            <person name="Perez I de Lanuza G."/>
            <person name="Afonso S."/>
            <person name="Brejcha J."/>
            <person name="Rubin C.J."/>
            <person name="Wallerman O."/>
            <person name="Pereira P."/>
            <person name="Sabatino S.J."/>
            <person name="Bellati A."/>
            <person name="Pellitteri-Rosa D."/>
            <person name="Bosakova Z."/>
            <person name="Bunikis I."/>
            <person name="Carretero M.A."/>
            <person name="Feiner N."/>
            <person name="Marsik P."/>
            <person name="Pauperio F."/>
            <person name="Salvi D."/>
            <person name="Soler L."/>
            <person name="While G.M."/>
            <person name="Uller T."/>
            <person name="Font E."/>
            <person name="Andersson L."/>
            <person name="Carneiro M."/>
        </authorList>
    </citation>
    <scope>NUCLEOTIDE SEQUENCE</scope>
</reference>
<dbReference type="InterPro" id="IPR003598">
    <property type="entry name" value="Ig_sub2"/>
</dbReference>
<evidence type="ECO:0000256" key="4">
    <source>
        <dbReference type="ARBA" id="ARBA00023319"/>
    </source>
</evidence>
<accession>A0A670I509</accession>
<dbReference type="InterPro" id="IPR013783">
    <property type="entry name" value="Ig-like_fold"/>
</dbReference>
<dbReference type="InterPro" id="IPR013106">
    <property type="entry name" value="Ig_V-set"/>
</dbReference>
<protein>
    <recommendedName>
        <fullName evidence="5">Ig-like domain-containing protein</fullName>
    </recommendedName>
</protein>